<dbReference type="InterPro" id="IPR051112">
    <property type="entry name" value="CWC26_splicing_factor"/>
</dbReference>
<dbReference type="PANTHER" id="PTHR31809:SF0">
    <property type="entry name" value="BUD13 HOMOLOG"/>
    <property type="match status" value="1"/>
</dbReference>
<dbReference type="AlphaFoldDB" id="A0A565AYQ4"/>
<dbReference type="EMBL" id="CABITT030000002">
    <property type="protein sequence ID" value="VVA94230.1"/>
    <property type="molecule type" value="Genomic_DNA"/>
</dbReference>
<comment type="similarity">
    <text evidence="1">Belongs to the CWC26 family.</text>
</comment>
<evidence type="ECO:0000313" key="3">
    <source>
        <dbReference type="Proteomes" id="UP000489600"/>
    </source>
</evidence>
<dbReference type="InterPro" id="IPR018609">
    <property type="entry name" value="Bud13"/>
</dbReference>
<sequence length="95" mass="10946">MAHLVKKTQHEPSSLVDLGDDEKMRESGFVIPQNITKHSSLTRRLEAAANRHGIKAGRHWDGVHRSNGYENYMLNKRNKNKATEREAYLWSVSDM</sequence>
<organism evidence="2 3">
    <name type="scientific">Arabis nemorensis</name>
    <dbReference type="NCBI Taxonomy" id="586526"/>
    <lineage>
        <taxon>Eukaryota</taxon>
        <taxon>Viridiplantae</taxon>
        <taxon>Streptophyta</taxon>
        <taxon>Embryophyta</taxon>
        <taxon>Tracheophyta</taxon>
        <taxon>Spermatophyta</taxon>
        <taxon>Magnoliopsida</taxon>
        <taxon>eudicotyledons</taxon>
        <taxon>Gunneridae</taxon>
        <taxon>Pentapetalae</taxon>
        <taxon>rosids</taxon>
        <taxon>malvids</taxon>
        <taxon>Brassicales</taxon>
        <taxon>Brassicaceae</taxon>
        <taxon>Arabideae</taxon>
        <taxon>Arabis</taxon>
    </lineage>
</organism>
<accession>A0A565AYQ4</accession>
<dbReference type="GO" id="GO:0000398">
    <property type="term" value="P:mRNA splicing, via spliceosome"/>
    <property type="evidence" value="ECO:0007669"/>
    <property type="project" value="TreeGrafter"/>
</dbReference>
<name>A0A565AYQ4_9BRAS</name>
<comment type="caution">
    <text evidence="2">The sequence shown here is derived from an EMBL/GenBank/DDBJ whole genome shotgun (WGS) entry which is preliminary data.</text>
</comment>
<proteinExistence type="inferred from homology"/>
<reference evidence="2" key="1">
    <citation type="submission" date="2019-07" db="EMBL/GenBank/DDBJ databases">
        <authorList>
            <person name="Dittberner H."/>
        </authorList>
    </citation>
    <scope>NUCLEOTIDE SEQUENCE [LARGE SCALE GENOMIC DNA]</scope>
</reference>
<evidence type="ECO:0000313" key="2">
    <source>
        <dbReference type="EMBL" id="VVA94230.1"/>
    </source>
</evidence>
<dbReference type="GO" id="GO:0070274">
    <property type="term" value="C:RES complex"/>
    <property type="evidence" value="ECO:0007669"/>
    <property type="project" value="TreeGrafter"/>
</dbReference>
<gene>
    <name evidence="2" type="ORF">ANE_LOCUS4675</name>
</gene>
<protein>
    <submittedName>
        <fullName evidence="2">Uncharacterized protein</fullName>
    </submittedName>
</protein>
<dbReference type="GO" id="GO:0003723">
    <property type="term" value="F:RNA binding"/>
    <property type="evidence" value="ECO:0007669"/>
    <property type="project" value="TreeGrafter"/>
</dbReference>
<evidence type="ECO:0000256" key="1">
    <source>
        <dbReference type="ARBA" id="ARBA00011069"/>
    </source>
</evidence>
<dbReference type="GO" id="GO:0005684">
    <property type="term" value="C:U2-type spliceosomal complex"/>
    <property type="evidence" value="ECO:0007669"/>
    <property type="project" value="TreeGrafter"/>
</dbReference>
<dbReference type="Proteomes" id="UP000489600">
    <property type="component" value="Unassembled WGS sequence"/>
</dbReference>
<dbReference type="Pfam" id="PF09736">
    <property type="entry name" value="Bud13"/>
    <property type="match status" value="1"/>
</dbReference>
<keyword evidence="3" id="KW-1185">Reference proteome</keyword>
<dbReference type="PANTHER" id="PTHR31809">
    <property type="entry name" value="BUD13 HOMOLOG"/>
    <property type="match status" value="1"/>
</dbReference>
<dbReference type="OrthoDB" id="6022at2759"/>